<evidence type="ECO:0000313" key="5">
    <source>
        <dbReference type="Proteomes" id="UP000288805"/>
    </source>
</evidence>
<feature type="region of interest" description="Disordered" evidence="3">
    <location>
        <begin position="165"/>
        <end position="220"/>
    </location>
</feature>
<gene>
    <name evidence="4" type="primary">UVR8_4</name>
    <name evidence="4" type="ORF">CK203_033715</name>
</gene>
<proteinExistence type="predicted"/>
<feature type="compositionally biased region" description="Basic and acidic residues" evidence="3">
    <location>
        <begin position="190"/>
        <end position="200"/>
    </location>
</feature>
<organism evidence="4 5">
    <name type="scientific">Vitis vinifera</name>
    <name type="common">Grape</name>
    <dbReference type="NCBI Taxonomy" id="29760"/>
    <lineage>
        <taxon>Eukaryota</taxon>
        <taxon>Viridiplantae</taxon>
        <taxon>Streptophyta</taxon>
        <taxon>Embryophyta</taxon>
        <taxon>Tracheophyta</taxon>
        <taxon>Spermatophyta</taxon>
        <taxon>Magnoliopsida</taxon>
        <taxon>eudicotyledons</taxon>
        <taxon>Gunneridae</taxon>
        <taxon>Pentapetalae</taxon>
        <taxon>rosids</taxon>
        <taxon>Vitales</taxon>
        <taxon>Vitaceae</taxon>
        <taxon>Viteae</taxon>
        <taxon>Vitis</taxon>
    </lineage>
</organism>
<feature type="repeat" description="RCC1" evidence="2">
    <location>
        <begin position="280"/>
        <end position="359"/>
    </location>
</feature>
<dbReference type="AlphaFoldDB" id="A0A438HSC2"/>
<dbReference type="InterPro" id="IPR009091">
    <property type="entry name" value="RCC1/BLIP-II"/>
</dbReference>
<dbReference type="Gene3D" id="2.130.10.30">
    <property type="entry name" value="Regulator of chromosome condensation 1/beta-lactamase-inhibitor protein II"/>
    <property type="match status" value="3"/>
</dbReference>
<dbReference type="PANTHER" id="PTHR22870:SF382">
    <property type="entry name" value="REGULATOR OF CHROMOSOME CONDENSATION (RCC1) FAMILY PROTEIN"/>
    <property type="match status" value="1"/>
</dbReference>
<dbReference type="SUPFAM" id="SSF50985">
    <property type="entry name" value="RCC1/BLIP-II"/>
    <property type="match status" value="1"/>
</dbReference>
<dbReference type="Pfam" id="PF00415">
    <property type="entry name" value="RCC1"/>
    <property type="match status" value="2"/>
</dbReference>
<keyword evidence="4" id="KW-0675">Receptor</keyword>
<accession>A0A438HSC2</accession>
<evidence type="ECO:0000256" key="2">
    <source>
        <dbReference type="PROSITE-ProRule" id="PRU00235"/>
    </source>
</evidence>
<evidence type="ECO:0000256" key="1">
    <source>
        <dbReference type="ARBA" id="ARBA00022737"/>
    </source>
</evidence>
<dbReference type="PANTHER" id="PTHR22870">
    <property type="entry name" value="REGULATOR OF CHROMOSOME CONDENSATION"/>
    <property type="match status" value="1"/>
</dbReference>
<feature type="repeat" description="RCC1" evidence="2">
    <location>
        <begin position="87"/>
        <end position="139"/>
    </location>
</feature>
<dbReference type="PROSITE" id="PS00626">
    <property type="entry name" value="RCC1_2"/>
    <property type="match status" value="2"/>
</dbReference>
<feature type="repeat" description="RCC1" evidence="2">
    <location>
        <begin position="480"/>
        <end position="567"/>
    </location>
</feature>
<dbReference type="EMBL" id="QGNW01000184">
    <property type="protein sequence ID" value="RVW87367.1"/>
    <property type="molecule type" value="Genomic_DNA"/>
</dbReference>
<dbReference type="PROSITE" id="PS50012">
    <property type="entry name" value="RCC1_3"/>
    <property type="match status" value="4"/>
</dbReference>
<name>A0A438HSC2_VITVI</name>
<protein>
    <submittedName>
        <fullName evidence="4">Ultraviolet-B receptor UVR8</fullName>
    </submittedName>
</protein>
<evidence type="ECO:0000256" key="3">
    <source>
        <dbReference type="SAM" id="MobiDB-lite"/>
    </source>
</evidence>
<reference evidence="4 5" key="1">
    <citation type="journal article" date="2018" name="PLoS Genet.">
        <title>Population sequencing reveals clonal diversity and ancestral inbreeding in the grapevine cultivar Chardonnay.</title>
        <authorList>
            <person name="Roach M.J."/>
            <person name="Johnson D.L."/>
            <person name="Bohlmann J."/>
            <person name="van Vuuren H.J."/>
            <person name="Jones S.J."/>
            <person name="Pretorius I.S."/>
            <person name="Schmidt S.A."/>
            <person name="Borneman A.R."/>
        </authorList>
    </citation>
    <scope>NUCLEOTIDE SEQUENCE [LARGE SCALE GENOMIC DNA]</scope>
    <source>
        <strain evidence="5">cv. Chardonnay</strain>
        <tissue evidence="4">Leaf</tissue>
    </source>
</reference>
<keyword evidence="1" id="KW-0677">Repeat</keyword>
<evidence type="ECO:0000313" key="4">
    <source>
        <dbReference type="EMBL" id="RVW87367.1"/>
    </source>
</evidence>
<dbReference type="InterPro" id="IPR051210">
    <property type="entry name" value="Ub_ligase/GEF_domain"/>
</dbReference>
<sequence length="633" mass="67686">MRCRSTHGSLGHVGIQRGTSSEGEGEAMKMEESVVYMWGYLPGASLQGSPLLSPVPVALPTSTLSEDSWKDVCGGGCGFAVAISESGKLITWGSEDDLGQSYLTSGQHGETPEPFPLPTEAPIVKAAAGWAHCVSLTDKGEAYTWGWKECVPSGKVLLDSTGTNVAKPELDTEGPKPQSSNSTGGMLSRVDNRKAREGSIKKRRTSSAKQEPESSSMSDDETFLASPCLVTLGPGVRISTIAAGGRHTLALSGKFSIPWGHCSPHKPHKTPNLTKVSDMGQVWGWGYGGEGQLGLGSRTKLVSSPHLIPCFNPSAYGKDRPSLVHQGSLSSTEDISKVPGSRVKGIACGGRHSAVITDAGQLLTFGWGLHGQTNMVLLTWFTLSVGIPKFMDMNCVNKEQYASTNVWLVEASLLVGETLGLLLHFHEVLYALALNPALYECGLGNTHDQLRPACVSALSGVKVAGIAAGLWHTLCFSAEGQVYAFGGNQFGQLGTGADQAEVDFFFGYVVILFIVQFDSRIPIPSLGEFRKRLTETLPKLLDASNLENKRAKIVSCGARHSVVLTEGGEIFSWGWNKYGQLGLGDCIDRNIPSPVSIGGCQLKNVACGWWHTLLLATTSTKLVKENRDEEQFC</sequence>
<dbReference type="Pfam" id="PF13540">
    <property type="entry name" value="RCC1_2"/>
    <property type="match status" value="1"/>
</dbReference>
<feature type="compositionally biased region" description="Polar residues" evidence="3">
    <location>
        <begin position="207"/>
        <end position="217"/>
    </location>
</feature>
<feature type="repeat" description="RCC1" evidence="2">
    <location>
        <begin position="568"/>
        <end position="618"/>
    </location>
</feature>
<dbReference type="InterPro" id="IPR000408">
    <property type="entry name" value="Reg_chr_condens"/>
</dbReference>
<dbReference type="PRINTS" id="PR00633">
    <property type="entry name" value="RCCNDNSATION"/>
</dbReference>
<feature type="region of interest" description="Disordered" evidence="3">
    <location>
        <begin position="1"/>
        <end position="26"/>
    </location>
</feature>
<comment type="caution">
    <text evidence="4">The sequence shown here is derived from an EMBL/GenBank/DDBJ whole genome shotgun (WGS) entry which is preliminary data.</text>
</comment>
<dbReference type="Proteomes" id="UP000288805">
    <property type="component" value="Unassembled WGS sequence"/>
</dbReference>